<evidence type="ECO:0000313" key="2">
    <source>
        <dbReference type="Proteomes" id="UP001159428"/>
    </source>
</evidence>
<gene>
    <name evidence="1" type="ORF">PMEA_00000898</name>
</gene>
<dbReference type="AlphaFoldDB" id="A0AAU9VP64"/>
<name>A0AAU9VP64_9CNID</name>
<keyword evidence="2" id="KW-1185">Reference proteome</keyword>
<dbReference type="PANTHER" id="PTHR20956">
    <property type="entry name" value="HEH2P"/>
    <property type="match status" value="1"/>
</dbReference>
<evidence type="ECO:0008006" key="3">
    <source>
        <dbReference type="Google" id="ProtNLM"/>
    </source>
</evidence>
<dbReference type="Proteomes" id="UP001159428">
    <property type="component" value="Unassembled WGS sequence"/>
</dbReference>
<comment type="caution">
    <text evidence="1">The sequence shown here is derived from an EMBL/GenBank/DDBJ whole genome shotgun (WGS) entry which is preliminary data.</text>
</comment>
<reference evidence="1 2" key="1">
    <citation type="submission" date="2022-05" db="EMBL/GenBank/DDBJ databases">
        <authorList>
            <consortium name="Genoscope - CEA"/>
            <person name="William W."/>
        </authorList>
    </citation>
    <scope>NUCLEOTIDE SEQUENCE [LARGE SCALE GENOMIC DNA]</scope>
</reference>
<dbReference type="PANTHER" id="PTHR20956:SF12">
    <property type="entry name" value="FLYWCH-TYPE DOMAIN-CONTAINING PROTEIN"/>
    <property type="match status" value="1"/>
</dbReference>
<protein>
    <recommendedName>
        <fullName evidence="3">MULE transposase domain-containing protein</fullName>
    </recommendedName>
</protein>
<organism evidence="1 2">
    <name type="scientific">Pocillopora meandrina</name>
    <dbReference type="NCBI Taxonomy" id="46732"/>
    <lineage>
        <taxon>Eukaryota</taxon>
        <taxon>Metazoa</taxon>
        <taxon>Cnidaria</taxon>
        <taxon>Anthozoa</taxon>
        <taxon>Hexacorallia</taxon>
        <taxon>Scleractinia</taxon>
        <taxon>Astrocoeniina</taxon>
        <taxon>Pocilloporidae</taxon>
        <taxon>Pocillopora</taxon>
    </lineage>
</organism>
<proteinExistence type="predicted"/>
<dbReference type="EMBL" id="CALNXJ010000001">
    <property type="protein sequence ID" value="CAH3032042.1"/>
    <property type="molecule type" value="Genomic_DNA"/>
</dbReference>
<accession>A0AAU9VP64</accession>
<evidence type="ECO:0000313" key="1">
    <source>
        <dbReference type="EMBL" id="CAH3032042.1"/>
    </source>
</evidence>
<sequence>MPEHMARATNCLRQRLCPENPKDLNFQLMEGCMPEGFFQADVYMTERRHLIFATVEQLTTVTKAKSWDIDGTFKLVQKPFQQLVMIYAFVPSGDHTKQVPLLFVLMSRKSTKYYKKVVMKKVMRLLPIQPAVQQVSLNIEKAIWKSLRSFLPTVKLEGCVSWTRPCGGRLSLVSIEPVVAMMQCAGTSENFWPSLSRLTTRSEPCSCTSVSRQRPSPYAN</sequence>